<keyword evidence="3" id="KW-1185">Reference proteome</keyword>
<organism evidence="2 3">
    <name type="scientific">Morchella conica CCBAS932</name>
    <dbReference type="NCBI Taxonomy" id="1392247"/>
    <lineage>
        <taxon>Eukaryota</taxon>
        <taxon>Fungi</taxon>
        <taxon>Dikarya</taxon>
        <taxon>Ascomycota</taxon>
        <taxon>Pezizomycotina</taxon>
        <taxon>Pezizomycetes</taxon>
        <taxon>Pezizales</taxon>
        <taxon>Morchellaceae</taxon>
        <taxon>Morchella</taxon>
    </lineage>
</organism>
<evidence type="ECO:0000313" key="2">
    <source>
        <dbReference type="EMBL" id="RPB17498.1"/>
    </source>
</evidence>
<evidence type="ECO:0000256" key="1">
    <source>
        <dbReference type="SAM" id="Phobius"/>
    </source>
</evidence>
<keyword evidence="1" id="KW-1133">Transmembrane helix</keyword>
<gene>
    <name evidence="2" type="ORF">P167DRAFT_569249</name>
</gene>
<accession>A0A3N4L6T7</accession>
<keyword evidence="1" id="KW-0812">Transmembrane</keyword>
<dbReference type="EMBL" id="ML119105">
    <property type="protein sequence ID" value="RPB17498.1"/>
    <property type="molecule type" value="Genomic_DNA"/>
</dbReference>
<name>A0A3N4L6T7_9PEZI</name>
<dbReference type="OrthoDB" id="5392273at2759"/>
<keyword evidence="1" id="KW-0472">Membrane</keyword>
<sequence>MAPASRPLSLIRAEDASSMFTSVHSFLTDMWGSHRGAAPSILVARNVDTSTELLFSKSPSGRAYIVFWAIVAFQLLLIIRACIGLRIMKEREIREIRKIRQEISEAWQKPKISKAEDYKVIRISDAIDDTIVILTLQETSPAPPPCILKN</sequence>
<feature type="transmembrane region" description="Helical" evidence="1">
    <location>
        <begin position="65"/>
        <end position="88"/>
    </location>
</feature>
<dbReference type="InParanoid" id="A0A3N4L6T7"/>
<reference evidence="2 3" key="1">
    <citation type="journal article" date="2018" name="Nat. Ecol. Evol.">
        <title>Pezizomycetes genomes reveal the molecular basis of ectomycorrhizal truffle lifestyle.</title>
        <authorList>
            <person name="Murat C."/>
            <person name="Payen T."/>
            <person name="Noel B."/>
            <person name="Kuo A."/>
            <person name="Morin E."/>
            <person name="Chen J."/>
            <person name="Kohler A."/>
            <person name="Krizsan K."/>
            <person name="Balestrini R."/>
            <person name="Da Silva C."/>
            <person name="Montanini B."/>
            <person name="Hainaut M."/>
            <person name="Levati E."/>
            <person name="Barry K.W."/>
            <person name="Belfiori B."/>
            <person name="Cichocki N."/>
            <person name="Clum A."/>
            <person name="Dockter R.B."/>
            <person name="Fauchery L."/>
            <person name="Guy J."/>
            <person name="Iotti M."/>
            <person name="Le Tacon F."/>
            <person name="Lindquist E.A."/>
            <person name="Lipzen A."/>
            <person name="Malagnac F."/>
            <person name="Mello A."/>
            <person name="Molinier V."/>
            <person name="Miyauchi S."/>
            <person name="Poulain J."/>
            <person name="Riccioni C."/>
            <person name="Rubini A."/>
            <person name="Sitrit Y."/>
            <person name="Splivallo R."/>
            <person name="Traeger S."/>
            <person name="Wang M."/>
            <person name="Zifcakova L."/>
            <person name="Wipf D."/>
            <person name="Zambonelli A."/>
            <person name="Paolocci F."/>
            <person name="Nowrousian M."/>
            <person name="Ottonello S."/>
            <person name="Baldrian P."/>
            <person name="Spatafora J.W."/>
            <person name="Henrissat B."/>
            <person name="Nagy L.G."/>
            <person name="Aury J.M."/>
            <person name="Wincker P."/>
            <person name="Grigoriev I.V."/>
            <person name="Bonfante P."/>
            <person name="Martin F.M."/>
        </authorList>
    </citation>
    <scope>NUCLEOTIDE SEQUENCE [LARGE SCALE GENOMIC DNA]</scope>
    <source>
        <strain evidence="2 3">CCBAS932</strain>
    </source>
</reference>
<dbReference type="AlphaFoldDB" id="A0A3N4L6T7"/>
<protein>
    <submittedName>
        <fullName evidence="2">Uncharacterized protein</fullName>
    </submittedName>
</protein>
<dbReference type="Proteomes" id="UP000277580">
    <property type="component" value="Unassembled WGS sequence"/>
</dbReference>
<evidence type="ECO:0000313" key="3">
    <source>
        <dbReference type="Proteomes" id="UP000277580"/>
    </source>
</evidence>
<proteinExistence type="predicted"/>